<dbReference type="EC" id="5.2.1.8" evidence="2 7"/>
<dbReference type="InterPro" id="IPR019734">
    <property type="entry name" value="TPR_rpt"/>
</dbReference>
<accession>A0A507F5V7</accession>
<dbReference type="Pfam" id="PF14559">
    <property type="entry name" value="TPR_19"/>
    <property type="match status" value="1"/>
</dbReference>
<dbReference type="Proteomes" id="UP000320333">
    <property type="component" value="Unassembled WGS sequence"/>
</dbReference>
<keyword evidence="3" id="KW-0677">Repeat</keyword>
<dbReference type="SUPFAM" id="SSF48452">
    <property type="entry name" value="TPR-like"/>
    <property type="match status" value="1"/>
</dbReference>
<evidence type="ECO:0000256" key="5">
    <source>
        <dbReference type="ARBA" id="ARBA00023110"/>
    </source>
</evidence>
<evidence type="ECO:0000256" key="7">
    <source>
        <dbReference type="PROSITE-ProRule" id="PRU00277"/>
    </source>
</evidence>
<keyword evidence="4 8" id="KW-0802">TPR repeat</keyword>
<evidence type="ECO:0000256" key="2">
    <source>
        <dbReference type="ARBA" id="ARBA00013194"/>
    </source>
</evidence>
<keyword evidence="11" id="KW-1185">Reference proteome</keyword>
<dbReference type="SUPFAM" id="SSF54534">
    <property type="entry name" value="FKBP-like"/>
    <property type="match status" value="1"/>
</dbReference>
<evidence type="ECO:0000256" key="6">
    <source>
        <dbReference type="ARBA" id="ARBA00023235"/>
    </source>
</evidence>
<dbReference type="FunFam" id="3.10.50.40:FF:000006">
    <property type="entry name" value="Peptidyl-prolyl cis-trans isomerase"/>
    <property type="match status" value="1"/>
</dbReference>
<evidence type="ECO:0000256" key="8">
    <source>
        <dbReference type="PROSITE-ProRule" id="PRU00339"/>
    </source>
</evidence>
<dbReference type="PANTHER" id="PTHR46512:SF9">
    <property type="entry name" value="PEPTIDYLPROLYL ISOMERASE"/>
    <property type="match status" value="1"/>
</dbReference>
<dbReference type="PROSITE" id="PS50005">
    <property type="entry name" value="TPR"/>
    <property type="match status" value="2"/>
</dbReference>
<dbReference type="InterPro" id="IPR001179">
    <property type="entry name" value="PPIase_FKBP_dom"/>
</dbReference>
<comment type="catalytic activity">
    <reaction evidence="1 7">
        <text>[protein]-peptidylproline (omega=180) = [protein]-peptidylproline (omega=0)</text>
        <dbReference type="Rhea" id="RHEA:16237"/>
        <dbReference type="Rhea" id="RHEA-COMP:10747"/>
        <dbReference type="Rhea" id="RHEA-COMP:10748"/>
        <dbReference type="ChEBI" id="CHEBI:83833"/>
        <dbReference type="ChEBI" id="CHEBI:83834"/>
        <dbReference type="EC" id="5.2.1.8"/>
    </reaction>
</comment>
<dbReference type="EMBL" id="QEAP01000241">
    <property type="protein sequence ID" value="TPX71669.1"/>
    <property type="molecule type" value="Genomic_DNA"/>
</dbReference>
<evidence type="ECO:0000256" key="4">
    <source>
        <dbReference type="ARBA" id="ARBA00022803"/>
    </source>
</evidence>
<dbReference type="Pfam" id="PF00254">
    <property type="entry name" value="FKBP_C"/>
    <property type="match status" value="1"/>
</dbReference>
<feature type="repeat" description="TPR" evidence="8">
    <location>
        <begin position="183"/>
        <end position="216"/>
    </location>
</feature>
<dbReference type="PANTHER" id="PTHR46512">
    <property type="entry name" value="PEPTIDYLPROLYL ISOMERASE"/>
    <property type="match status" value="1"/>
</dbReference>
<comment type="caution">
    <text evidence="10">The sequence shown here is derived from an EMBL/GenBank/DDBJ whole genome shotgun (WGS) entry which is preliminary data.</text>
</comment>
<dbReference type="GO" id="GO:0003755">
    <property type="term" value="F:peptidyl-prolyl cis-trans isomerase activity"/>
    <property type="evidence" value="ECO:0007669"/>
    <property type="project" value="UniProtKB-KW"/>
</dbReference>
<dbReference type="InterPro" id="IPR011990">
    <property type="entry name" value="TPR-like_helical_dom_sf"/>
</dbReference>
<dbReference type="OrthoDB" id="1902587at2759"/>
<dbReference type="InterPro" id="IPR046357">
    <property type="entry name" value="PPIase_dom_sf"/>
</dbReference>
<keyword evidence="6 7" id="KW-0413">Isomerase</keyword>
<gene>
    <name evidence="10" type="ORF">CcCBS67573_g06057</name>
</gene>
<dbReference type="AlphaFoldDB" id="A0A507F5V7"/>
<feature type="repeat" description="TPR" evidence="8">
    <location>
        <begin position="217"/>
        <end position="250"/>
    </location>
</feature>
<dbReference type="SMART" id="SM00028">
    <property type="entry name" value="TPR"/>
    <property type="match status" value="2"/>
</dbReference>
<name>A0A507F5V7_9FUNG</name>
<keyword evidence="5 7" id="KW-0697">Rotamase</keyword>
<protein>
    <recommendedName>
        <fullName evidence="2 7">peptidylprolyl isomerase</fullName>
        <ecNumber evidence="2 7">5.2.1.8</ecNumber>
    </recommendedName>
</protein>
<dbReference type="STRING" id="246404.A0A507F5V7"/>
<evidence type="ECO:0000313" key="11">
    <source>
        <dbReference type="Proteomes" id="UP000320333"/>
    </source>
</evidence>
<dbReference type="Gene3D" id="3.10.50.40">
    <property type="match status" value="1"/>
</dbReference>
<proteinExistence type="predicted"/>
<evidence type="ECO:0000256" key="3">
    <source>
        <dbReference type="ARBA" id="ARBA00022737"/>
    </source>
</evidence>
<evidence type="ECO:0000313" key="10">
    <source>
        <dbReference type="EMBL" id="TPX71669.1"/>
    </source>
</evidence>
<dbReference type="Gene3D" id="1.25.40.10">
    <property type="entry name" value="Tetratricopeptide repeat domain"/>
    <property type="match status" value="1"/>
</dbReference>
<evidence type="ECO:0000259" key="9">
    <source>
        <dbReference type="PROSITE" id="PS50059"/>
    </source>
</evidence>
<organism evidence="10 11">
    <name type="scientific">Chytriomyces confervae</name>
    <dbReference type="NCBI Taxonomy" id="246404"/>
    <lineage>
        <taxon>Eukaryota</taxon>
        <taxon>Fungi</taxon>
        <taxon>Fungi incertae sedis</taxon>
        <taxon>Chytridiomycota</taxon>
        <taxon>Chytridiomycota incertae sedis</taxon>
        <taxon>Chytridiomycetes</taxon>
        <taxon>Chytridiales</taxon>
        <taxon>Chytriomycetaceae</taxon>
        <taxon>Chytriomyces</taxon>
    </lineage>
</organism>
<dbReference type="InterPro" id="IPR050754">
    <property type="entry name" value="FKBP4/5/8-like"/>
</dbReference>
<reference evidence="10 11" key="1">
    <citation type="journal article" date="2019" name="Sci. Rep.">
        <title>Comparative genomics of chytrid fungi reveal insights into the obligate biotrophic and pathogenic lifestyle of Synchytrium endobioticum.</title>
        <authorList>
            <person name="van de Vossenberg B.T.L.H."/>
            <person name="Warris S."/>
            <person name="Nguyen H.D.T."/>
            <person name="van Gent-Pelzer M.P.E."/>
            <person name="Joly D.L."/>
            <person name="van de Geest H.C."/>
            <person name="Bonants P.J.M."/>
            <person name="Smith D.S."/>
            <person name="Levesque C.A."/>
            <person name="van der Lee T.A.J."/>
        </authorList>
    </citation>
    <scope>NUCLEOTIDE SEQUENCE [LARGE SCALE GENOMIC DNA]</scope>
    <source>
        <strain evidence="10 11">CBS 675.73</strain>
    </source>
</reference>
<feature type="domain" description="PPIase FKBP-type" evidence="9">
    <location>
        <begin position="32"/>
        <end position="121"/>
    </location>
</feature>
<sequence>MTENEEFLPISSDGRLRKKILQEGNGDLVSPKSSVSVHYTGYLHPQGTKFDSSLDRGTPLEFNVSEGCVIKGWDEGLLTMRVGEKCQLICEPDYAYGEEGNPPTIPPNATLMFEMELVSSKPLEDPVPVKIKDASTAKATGNSQFSSADYKSATQSYKYGISRLEYSWGATPSEMAEIKALKLSLNTNLAACCLKTKDLKEAIEACNSALELDPVNVKALFRMGQAHAGLAQFEKAEGVLKRALEISPKDTAIIHEIANLAAKEKELKNKEKQMYAAMFK</sequence>
<evidence type="ECO:0000256" key="1">
    <source>
        <dbReference type="ARBA" id="ARBA00000971"/>
    </source>
</evidence>
<dbReference type="PROSITE" id="PS50059">
    <property type="entry name" value="FKBP_PPIASE"/>
    <property type="match status" value="1"/>
</dbReference>